<dbReference type="Pfam" id="PF06985">
    <property type="entry name" value="HET"/>
    <property type="match status" value="1"/>
</dbReference>
<dbReference type="STRING" id="78410.A0A0P7BWM1"/>
<dbReference type="EMBL" id="LKCW01000001">
    <property type="protein sequence ID" value="KPM46358.1"/>
    <property type="molecule type" value="Genomic_DNA"/>
</dbReference>
<dbReference type="PANTHER" id="PTHR33112">
    <property type="entry name" value="DOMAIN PROTEIN, PUTATIVE-RELATED"/>
    <property type="match status" value="1"/>
</dbReference>
<evidence type="ECO:0000313" key="2">
    <source>
        <dbReference type="EMBL" id="KPM46358.1"/>
    </source>
</evidence>
<dbReference type="PANTHER" id="PTHR33112:SF16">
    <property type="entry name" value="HETEROKARYON INCOMPATIBILITY DOMAIN-CONTAINING PROTEIN"/>
    <property type="match status" value="1"/>
</dbReference>
<protein>
    <recommendedName>
        <fullName evidence="1">Heterokaryon incompatibility domain-containing protein</fullName>
    </recommendedName>
</protein>
<dbReference type="Proteomes" id="UP000050424">
    <property type="component" value="Unassembled WGS sequence"/>
</dbReference>
<sequence>MPSCSHCLPALVVPTSLPALSKVWWDRVGTLSTTPYFLARQDEAEPWDEVGLPYHSSLDSLAQSAKDCSLCRFILQKAESFMSEFRELEQNSQSRYFTIERGGHGLPEASSFKLVQRFEGADGFAVVTNSNRDRVLYLVAVVGFAVEPGEYSRFVRGQTIHPDAGFGGPLELAASWLQDCVKSHTCCLPPSGALPSRVIDLDALDDLNKVCLLETQNAEPGPYTALSHCWGASSSGHVTTTRKSLPDYIHGLFVDSLPQTFQDAIKVTRHLGIRYLWIDSLCICQDDTDDWAKESAAMADVYAGAHVVIAADSARNGSQGFFKRPERQYVPVELTVTSPATDVNKVTMVIPSLAFDVPKLSATNERTLLELEDEPLVSRAWALQERLLPYRILHFATDQLFFECNSHFVSEDGIVIPGRWNSLYPGPDPSFIQIARKSRFDSIHQLWYFILEDFTGRQLTVKTDPFPAISGLAIQLGRRLKANQTSSGGLDVGTEIEYVAGLWSDALVEGLGWQSLGFKGDKARLPDEVPLSGEPGYIAPTWSWASYEGRSAHGTTMEGWSDMAVATGWGVTLRNSQNPYGEVTDGWISLRAPLIRLSLSDLPEEDEESLPKDFRRNIRLCTPQGDGFGAYSRVDGVRGQTEETRAWAKEKALFALFLAKNQFVGINPEGEWSYTALIVQPVDSQSNTPSGKQQFRRLGSLHIGSLTLKEDEAIIEDSEMHSDLVLV</sequence>
<gene>
    <name evidence="2" type="ORF">AK830_g187</name>
</gene>
<reference evidence="2 3" key="1">
    <citation type="submission" date="2015-09" db="EMBL/GenBank/DDBJ databases">
        <title>Draft genome of a European isolate of the apple canker pathogen Neonectria ditissima.</title>
        <authorList>
            <person name="Gomez-Cortecero A."/>
            <person name="Harrison R.J."/>
            <person name="Armitage A.D."/>
        </authorList>
    </citation>
    <scope>NUCLEOTIDE SEQUENCE [LARGE SCALE GENOMIC DNA]</scope>
    <source>
        <strain evidence="2 3">R09/05</strain>
    </source>
</reference>
<accession>A0A0P7BWM1</accession>
<evidence type="ECO:0000259" key="1">
    <source>
        <dbReference type="Pfam" id="PF06985"/>
    </source>
</evidence>
<comment type="caution">
    <text evidence="2">The sequence shown here is derived from an EMBL/GenBank/DDBJ whole genome shotgun (WGS) entry which is preliminary data.</text>
</comment>
<dbReference type="InterPro" id="IPR010730">
    <property type="entry name" value="HET"/>
</dbReference>
<name>A0A0P7BWM1_9HYPO</name>
<proteinExistence type="predicted"/>
<keyword evidence="3" id="KW-1185">Reference proteome</keyword>
<evidence type="ECO:0000313" key="3">
    <source>
        <dbReference type="Proteomes" id="UP000050424"/>
    </source>
</evidence>
<dbReference type="AlphaFoldDB" id="A0A0P7BWM1"/>
<feature type="domain" description="Heterokaryon incompatibility" evidence="1">
    <location>
        <begin position="223"/>
        <end position="385"/>
    </location>
</feature>
<dbReference type="OrthoDB" id="47007at2759"/>
<organism evidence="2 3">
    <name type="scientific">Neonectria ditissima</name>
    <dbReference type="NCBI Taxonomy" id="78410"/>
    <lineage>
        <taxon>Eukaryota</taxon>
        <taxon>Fungi</taxon>
        <taxon>Dikarya</taxon>
        <taxon>Ascomycota</taxon>
        <taxon>Pezizomycotina</taxon>
        <taxon>Sordariomycetes</taxon>
        <taxon>Hypocreomycetidae</taxon>
        <taxon>Hypocreales</taxon>
        <taxon>Nectriaceae</taxon>
        <taxon>Neonectria</taxon>
    </lineage>
</organism>